<dbReference type="AlphaFoldDB" id="V4RTY3"/>
<comment type="similarity">
    <text evidence="2 9">Belongs to the SLC41A transporter family.</text>
</comment>
<dbReference type="InterPro" id="IPR046342">
    <property type="entry name" value="CBS_dom_sf"/>
</dbReference>
<keyword evidence="9" id="KW-0479">Metal-binding</keyword>
<feature type="transmembrane region" description="Helical" evidence="9">
    <location>
        <begin position="406"/>
        <end position="431"/>
    </location>
</feature>
<keyword evidence="3 9" id="KW-0813">Transport</keyword>
<dbReference type="InterPro" id="IPR036739">
    <property type="entry name" value="SLC41_membr_dom_sf"/>
</dbReference>
<dbReference type="Pfam" id="PF03448">
    <property type="entry name" value="MgtE_N"/>
    <property type="match status" value="1"/>
</dbReference>
<comment type="caution">
    <text evidence="11">The sequence shown here is derived from an EMBL/GenBank/DDBJ whole genome shotgun (WGS) entry which is preliminary data.</text>
</comment>
<evidence type="ECO:0000256" key="4">
    <source>
        <dbReference type="ARBA" id="ARBA00022692"/>
    </source>
</evidence>
<evidence type="ECO:0000256" key="3">
    <source>
        <dbReference type="ARBA" id="ARBA00022448"/>
    </source>
</evidence>
<proteinExistence type="inferred from homology"/>
<dbReference type="GO" id="GO:0015095">
    <property type="term" value="F:magnesium ion transmembrane transporter activity"/>
    <property type="evidence" value="ECO:0007669"/>
    <property type="project" value="UniProtKB-UniRule"/>
</dbReference>
<keyword evidence="9" id="KW-1003">Cell membrane</keyword>
<dbReference type="CDD" id="cd04606">
    <property type="entry name" value="CBS_pair_Mg_transporter"/>
    <property type="match status" value="1"/>
</dbReference>
<dbReference type="NCBIfam" id="TIGR00400">
    <property type="entry name" value="mgtE"/>
    <property type="match status" value="1"/>
</dbReference>
<evidence type="ECO:0000256" key="7">
    <source>
        <dbReference type="ARBA" id="ARBA00023136"/>
    </source>
</evidence>
<evidence type="ECO:0000313" key="12">
    <source>
        <dbReference type="Proteomes" id="UP000017819"/>
    </source>
</evidence>
<evidence type="ECO:0000259" key="10">
    <source>
        <dbReference type="PROSITE" id="PS51371"/>
    </source>
</evidence>
<dbReference type="Proteomes" id="UP000017819">
    <property type="component" value="Unassembled WGS sequence"/>
</dbReference>
<dbReference type="PANTHER" id="PTHR43773:SF1">
    <property type="entry name" value="MAGNESIUM TRANSPORTER MGTE"/>
    <property type="match status" value="1"/>
</dbReference>
<keyword evidence="12" id="KW-1185">Reference proteome</keyword>
<keyword evidence="6 9" id="KW-1133">Transmembrane helix</keyword>
<keyword evidence="8" id="KW-0129">CBS domain</keyword>
<dbReference type="InterPro" id="IPR006669">
    <property type="entry name" value="MgtE_transporter"/>
</dbReference>
<dbReference type="eggNOG" id="COG2239">
    <property type="taxonomic scope" value="Bacteria"/>
</dbReference>
<gene>
    <name evidence="11" type="ORF">N177_0774</name>
</gene>
<dbReference type="InterPro" id="IPR038076">
    <property type="entry name" value="MgtE_N_sf"/>
</dbReference>
<evidence type="ECO:0000256" key="9">
    <source>
        <dbReference type="RuleBase" id="RU362011"/>
    </source>
</evidence>
<evidence type="ECO:0000313" key="11">
    <source>
        <dbReference type="EMBL" id="ESR26555.1"/>
    </source>
</evidence>
<feature type="transmembrane region" description="Helical" evidence="9">
    <location>
        <begin position="378"/>
        <end position="400"/>
    </location>
</feature>
<feature type="transmembrane region" description="Helical" evidence="9">
    <location>
        <begin position="304"/>
        <end position="324"/>
    </location>
</feature>
<evidence type="ECO:0000256" key="2">
    <source>
        <dbReference type="ARBA" id="ARBA00009749"/>
    </source>
</evidence>
<dbReference type="SUPFAM" id="SSF158791">
    <property type="entry name" value="MgtE N-terminal domain-like"/>
    <property type="match status" value="1"/>
</dbReference>
<evidence type="ECO:0000256" key="5">
    <source>
        <dbReference type="ARBA" id="ARBA00022842"/>
    </source>
</evidence>
<keyword evidence="7 9" id="KW-0472">Membrane</keyword>
<comment type="subcellular location">
    <subcellularLocation>
        <location evidence="9">Cell membrane</location>
        <topology evidence="9">Multi-pass membrane protein</topology>
    </subcellularLocation>
    <subcellularLocation>
        <location evidence="1">Membrane</location>
        <topology evidence="1">Multi-pass membrane protein</topology>
    </subcellularLocation>
</comment>
<organism evidence="11 12">
    <name type="scientific">Lutibaculum baratangense AMV1</name>
    <dbReference type="NCBI Taxonomy" id="631454"/>
    <lineage>
        <taxon>Bacteria</taxon>
        <taxon>Pseudomonadati</taxon>
        <taxon>Pseudomonadota</taxon>
        <taxon>Alphaproteobacteria</taxon>
        <taxon>Hyphomicrobiales</taxon>
        <taxon>Tepidamorphaceae</taxon>
        <taxon>Lutibaculum</taxon>
    </lineage>
</organism>
<comment type="caution">
    <text evidence="9">Lacks conserved residue(s) required for the propagation of feature annotation.</text>
</comment>
<keyword evidence="5 9" id="KW-0460">Magnesium</keyword>
<keyword evidence="4 9" id="KW-0812">Transmembrane</keyword>
<sequence>MDVHEHETQEDSGAPAAARDEAGYFSSAFVEAVGDAIENRDRKTLRDLCQDLHNADLADLIEQLDQERRTQLIQLLGRDFDFAVLTEVDDTVREQILEALPVAAVAAGLRDLDSDDAVYILEDLADQEQEEILARIPEFVRVRLRRSLDYPEETAGRRMQSDVIAVPPFWDVGRTIDYMRESDDLPDEFYELIVVDPSFRPVGTVPLNRLLRTKRPVRIDEIMDTPIRTIRGDLDQEEAARIFERYNLVSAAIVDDSNRLVGVIHHDDIIDVIEEEAEEDIRGLVGLGDEEISDNFLYTARSRFPWLFINLWTAMLAASVIGLFDESLEKMVALAVLMPIVASMGGNAGTQTMTVTVRALATRELGGFNKRRIFWRELLVALLNGVTLAILIGIIAALWFSNAELGGVIGAALVFNLLVAGSAGFVVPVLLDRFGADPAVASSVFLTTVTDVVGFFAFLGLATLLLL</sequence>
<dbReference type="InterPro" id="IPR000644">
    <property type="entry name" value="CBS_dom"/>
</dbReference>
<feature type="domain" description="CBS" evidence="10">
    <location>
        <begin position="223"/>
        <end position="279"/>
    </location>
</feature>
<accession>V4RTY3</accession>
<evidence type="ECO:0000256" key="6">
    <source>
        <dbReference type="ARBA" id="ARBA00022989"/>
    </source>
</evidence>
<evidence type="ECO:0000256" key="8">
    <source>
        <dbReference type="PROSITE-ProRule" id="PRU00703"/>
    </source>
</evidence>
<dbReference type="Gene3D" id="1.10.357.20">
    <property type="entry name" value="SLC41 divalent cation transporters, integral membrane domain"/>
    <property type="match status" value="1"/>
</dbReference>
<dbReference type="SMART" id="SM00116">
    <property type="entry name" value="CBS"/>
    <property type="match status" value="2"/>
</dbReference>
<dbReference type="InterPro" id="IPR006667">
    <property type="entry name" value="SLC41_membr_dom"/>
</dbReference>
<dbReference type="GO" id="GO:0046872">
    <property type="term" value="F:metal ion binding"/>
    <property type="evidence" value="ECO:0007669"/>
    <property type="project" value="UniProtKB-KW"/>
</dbReference>
<protein>
    <recommendedName>
        <fullName evidence="9">Magnesium transporter MgtE</fullName>
    </recommendedName>
</protein>
<dbReference type="Gene3D" id="1.25.60.10">
    <property type="entry name" value="MgtE N-terminal domain-like"/>
    <property type="match status" value="1"/>
</dbReference>
<dbReference type="SUPFAM" id="SSF161093">
    <property type="entry name" value="MgtE membrane domain-like"/>
    <property type="match status" value="1"/>
</dbReference>
<comment type="subunit">
    <text evidence="9">Homodimer.</text>
</comment>
<dbReference type="SMART" id="SM00924">
    <property type="entry name" value="MgtE_N"/>
    <property type="match status" value="1"/>
</dbReference>
<name>V4RTY3_9HYPH</name>
<dbReference type="PROSITE" id="PS51371">
    <property type="entry name" value="CBS"/>
    <property type="match status" value="1"/>
</dbReference>
<dbReference type="InterPro" id="IPR006668">
    <property type="entry name" value="Mg_transptr_MgtE_intracell_dom"/>
</dbReference>
<dbReference type="STRING" id="631454.N177_0774"/>
<feature type="transmembrane region" description="Helical" evidence="9">
    <location>
        <begin position="443"/>
        <end position="466"/>
    </location>
</feature>
<evidence type="ECO:0000256" key="1">
    <source>
        <dbReference type="ARBA" id="ARBA00004141"/>
    </source>
</evidence>
<dbReference type="PANTHER" id="PTHR43773">
    <property type="entry name" value="MAGNESIUM TRANSPORTER MGTE"/>
    <property type="match status" value="1"/>
</dbReference>
<dbReference type="Gene3D" id="3.10.580.10">
    <property type="entry name" value="CBS-domain"/>
    <property type="match status" value="1"/>
</dbReference>
<dbReference type="Pfam" id="PF01769">
    <property type="entry name" value="MgtE"/>
    <property type="match status" value="1"/>
</dbReference>
<dbReference type="EMBL" id="AWXZ01000014">
    <property type="protein sequence ID" value="ESR26555.1"/>
    <property type="molecule type" value="Genomic_DNA"/>
</dbReference>
<dbReference type="PATRIC" id="fig|631454.5.peg.763"/>
<dbReference type="GO" id="GO:0005886">
    <property type="term" value="C:plasma membrane"/>
    <property type="evidence" value="ECO:0007669"/>
    <property type="project" value="UniProtKB-SubCell"/>
</dbReference>
<dbReference type="SUPFAM" id="SSF54631">
    <property type="entry name" value="CBS-domain pair"/>
    <property type="match status" value="1"/>
</dbReference>
<dbReference type="Pfam" id="PF00571">
    <property type="entry name" value="CBS"/>
    <property type="match status" value="1"/>
</dbReference>
<reference evidence="11 12" key="1">
    <citation type="journal article" date="2014" name="Genome Announc.">
        <title>Draft Genome Sequence of Lutibaculum baratangense Strain AMV1T, Isolated from a Mud Volcano in Andamans, India.</title>
        <authorList>
            <person name="Singh A."/>
            <person name="Sreenivas A."/>
            <person name="Sathyanarayana Reddy G."/>
            <person name="Pinnaka A.K."/>
            <person name="Shivaji S."/>
        </authorList>
    </citation>
    <scope>NUCLEOTIDE SEQUENCE [LARGE SCALE GENOMIC DNA]</scope>
    <source>
        <strain evidence="11 12">AMV1</strain>
    </source>
</reference>
<comment type="function">
    <text evidence="9">Acts as a magnesium transporter.</text>
</comment>